<feature type="non-terminal residue" evidence="3">
    <location>
        <position position="1"/>
    </location>
</feature>
<feature type="compositionally biased region" description="Polar residues" evidence="2">
    <location>
        <begin position="181"/>
        <end position="193"/>
    </location>
</feature>
<protein>
    <recommendedName>
        <fullName evidence="4">Protein FAM98A</fullName>
    </recommendedName>
</protein>
<proteinExistence type="inferred from homology"/>
<accession>A0A1D2AAX8</accession>
<sequence length="406" mass="41975">LEKRHHTLSLNRSTPTLSCRLRLDLPATAELAMEAQAVDLLDRLEDCGLAAGLTEDDLTGSTSAREPLRTACVQLAQRVWALRHHLTIHSHTALQRAVLALGAAAETEAAARGGRLDAALGRLAQALDPGFAPGVQAGGRTAALDAVVSLMQAAALLNEGEAAVGGARTDVAKSADESKTVDGTTASGATEATPSADPADATVVMSAALRALGRLVGADAGGASAVALAEAAAGRVEALAAQLPPGFFDPLLPALPGPEGETLRAALVEVDAALRSEYTLRRAMLKERAAVTLRSLLWSDRLEEPEAKACEVSIDAALAAMPPDPVVSLDEVHAARLGDLYSIMDAATSGAGSGAWVKSVRIGAVPDRGGRVEGRARAAPMPGWTARKAGNEKGKHQHRQKRFKKS</sequence>
<dbReference type="InterPro" id="IPR018797">
    <property type="entry name" value="FAM98"/>
</dbReference>
<evidence type="ECO:0000313" key="3">
    <source>
        <dbReference type="EMBL" id="JAT76085.1"/>
    </source>
</evidence>
<evidence type="ECO:0000256" key="2">
    <source>
        <dbReference type="SAM" id="MobiDB-lite"/>
    </source>
</evidence>
<dbReference type="PANTHER" id="PTHR31353">
    <property type="entry name" value="FAM98"/>
    <property type="match status" value="1"/>
</dbReference>
<evidence type="ECO:0000256" key="1">
    <source>
        <dbReference type="ARBA" id="ARBA00007218"/>
    </source>
</evidence>
<name>A0A1D2AAX8_AUXPR</name>
<feature type="compositionally biased region" description="Basic residues" evidence="2">
    <location>
        <begin position="395"/>
        <end position="406"/>
    </location>
</feature>
<evidence type="ECO:0008006" key="4">
    <source>
        <dbReference type="Google" id="ProtNLM"/>
    </source>
</evidence>
<comment type="similarity">
    <text evidence="1">Belongs to the FAM98 family.</text>
</comment>
<reference evidence="3" key="1">
    <citation type="submission" date="2015-08" db="EMBL/GenBank/DDBJ databases">
        <authorList>
            <person name="Babu N.S."/>
            <person name="Beckwith C.J."/>
            <person name="Beseler K.G."/>
            <person name="Brison A."/>
            <person name="Carone J.V."/>
            <person name="Caskin T.P."/>
            <person name="Diamond M."/>
            <person name="Durham M.E."/>
            <person name="Foxe J.M."/>
            <person name="Go M."/>
            <person name="Henderson B.A."/>
            <person name="Jones I.B."/>
            <person name="McGettigan J.A."/>
            <person name="Micheletti S.J."/>
            <person name="Nasrallah M.E."/>
            <person name="Ortiz D."/>
            <person name="Piller C.R."/>
            <person name="Privatt S.R."/>
            <person name="Schneider S.L."/>
            <person name="Sharp S."/>
            <person name="Smith T.C."/>
            <person name="Stanton J.D."/>
            <person name="Ullery H.E."/>
            <person name="Wilson R.J."/>
            <person name="Serrano M.G."/>
            <person name="Buck G."/>
            <person name="Lee V."/>
            <person name="Wang Y."/>
            <person name="Carvalho R."/>
            <person name="Voegtly L."/>
            <person name="Shi R."/>
            <person name="Duckworth R."/>
            <person name="Johnson A."/>
            <person name="Loviza R."/>
            <person name="Walstead R."/>
            <person name="Shah Z."/>
            <person name="Kiflezghi M."/>
            <person name="Wade K."/>
            <person name="Ball S.L."/>
            <person name="Bradley K.W."/>
            <person name="Asai D.J."/>
            <person name="Bowman C.A."/>
            <person name="Russell D.A."/>
            <person name="Pope W.H."/>
            <person name="Jacobs-Sera D."/>
            <person name="Hendrix R.W."/>
            <person name="Hatfull G.F."/>
        </authorList>
    </citation>
    <scope>NUCLEOTIDE SEQUENCE</scope>
</reference>
<feature type="region of interest" description="Disordered" evidence="2">
    <location>
        <begin position="371"/>
        <end position="406"/>
    </location>
</feature>
<feature type="region of interest" description="Disordered" evidence="2">
    <location>
        <begin position="175"/>
        <end position="196"/>
    </location>
</feature>
<dbReference type="EMBL" id="GDKF01002537">
    <property type="protein sequence ID" value="JAT76085.1"/>
    <property type="molecule type" value="Transcribed_RNA"/>
</dbReference>
<dbReference type="PANTHER" id="PTHR31353:SF1">
    <property type="entry name" value="PROTEIN FAM98B"/>
    <property type="match status" value="1"/>
</dbReference>
<gene>
    <name evidence="3" type="ORF">g.9271</name>
</gene>
<dbReference type="Pfam" id="PF10239">
    <property type="entry name" value="DUF2465"/>
    <property type="match status" value="1"/>
</dbReference>
<organism evidence="3">
    <name type="scientific">Auxenochlorella protothecoides</name>
    <name type="common">Green microalga</name>
    <name type="synonym">Chlorella protothecoides</name>
    <dbReference type="NCBI Taxonomy" id="3075"/>
    <lineage>
        <taxon>Eukaryota</taxon>
        <taxon>Viridiplantae</taxon>
        <taxon>Chlorophyta</taxon>
        <taxon>core chlorophytes</taxon>
        <taxon>Trebouxiophyceae</taxon>
        <taxon>Chlorellales</taxon>
        <taxon>Chlorellaceae</taxon>
        <taxon>Auxenochlorella</taxon>
    </lineage>
</organism>
<dbReference type="AlphaFoldDB" id="A0A1D2AAX8"/>